<proteinExistence type="predicted"/>
<gene>
    <name evidence="3" type="ORF">FHS28_002392</name>
</gene>
<dbReference type="PANTHER" id="PTHR33055">
    <property type="entry name" value="TRANSPOSASE FOR INSERTION SEQUENCE ELEMENT IS1111A"/>
    <property type="match status" value="1"/>
</dbReference>
<name>A0ABR6GSB9_9BURK</name>
<evidence type="ECO:0000259" key="2">
    <source>
        <dbReference type="Pfam" id="PF02371"/>
    </source>
</evidence>
<evidence type="ECO:0000313" key="3">
    <source>
        <dbReference type="EMBL" id="MBB3194996.1"/>
    </source>
</evidence>
<dbReference type="EMBL" id="JACHXO010000003">
    <property type="protein sequence ID" value="MBB3194996.1"/>
    <property type="molecule type" value="Genomic_DNA"/>
</dbReference>
<dbReference type="InterPro" id="IPR002525">
    <property type="entry name" value="Transp_IS110-like_N"/>
</dbReference>
<dbReference type="Pfam" id="PF01548">
    <property type="entry name" value="DEDD_Tnp_IS110"/>
    <property type="match status" value="1"/>
</dbReference>
<protein>
    <submittedName>
        <fullName evidence="3">Transposase</fullName>
    </submittedName>
</protein>
<dbReference type="InterPro" id="IPR047650">
    <property type="entry name" value="Transpos_IS110"/>
</dbReference>
<dbReference type="InterPro" id="IPR003346">
    <property type="entry name" value="Transposase_20"/>
</dbReference>
<reference evidence="3 4" key="1">
    <citation type="submission" date="2020-08" db="EMBL/GenBank/DDBJ databases">
        <title>Genomic Encyclopedia of Type Strains, Phase III (KMG-III): the genomes of soil and plant-associated and newly described type strains.</title>
        <authorList>
            <person name="Whitman W."/>
        </authorList>
    </citation>
    <scope>NUCLEOTIDE SEQUENCE [LARGE SCALE GENOMIC DNA]</scope>
    <source>
        <strain evidence="3 4">CECT 7247</strain>
    </source>
</reference>
<dbReference type="Pfam" id="PF02371">
    <property type="entry name" value="Transposase_20"/>
    <property type="match status" value="1"/>
</dbReference>
<comment type="caution">
    <text evidence="3">The sequence shown here is derived from an EMBL/GenBank/DDBJ whole genome shotgun (WGS) entry which is preliminary data.</text>
</comment>
<dbReference type="PANTHER" id="PTHR33055:SF13">
    <property type="entry name" value="TRANSPOSASE"/>
    <property type="match status" value="1"/>
</dbReference>
<accession>A0ABR6GSB9</accession>
<evidence type="ECO:0000313" key="4">
    <source>
        <dbReference type="Proteomes" id="UP000574369"/>
    </source>
</evidence>
<feature type="domain" description="Transposase IS110-like N-terminal" evidence="1">
    <location>
        <begin position="8"/>
        <end position="95"/>
    </location>
</feature>
<keyword evidence="4" id="KW-1185">Reference proteome</keyword>
<sequence>MERGFLIALQHAGIEVARINPRQARDFAKSLGQLAKTDRADAAVLRDLANVLARHEKRSCYLAPQPDEQREILKDLMVRRRQLVEMRVAEKHRLEVARKTMARSILSSVKFLDKQIAALDKEIDDHINDHFDGMRELLTSVKGVGPVTTVALMAALPELGRLDRRAISKLVGVAPLSSDSGKHRGQRHVWGGRAPVRAVLYMAALVTCRRNPVIRAFYERLLAAGKPKKVALVACMRKLLTILNAMVRDNRAWDVLKGQITATSA</sequence>
<organism evidence="3 4">
    <name type="scientific">Roseateles terrae</name>
    <dbReference type="NCBI Taxonomy" id="431060"/>
    <lineage>
        <taxon>Bacteria</taxon>
        <taxon>Pseudomonadati</taxon>
        <taxon>Pseudomonadota</taxon>
        <taxon>Betaproteobacteria</taxon>
        <taxon>Burkholderiales</taxon>
        <taxon>Sphaerotilaceae</taxon>
        <taxon>Roseateles</taxon>
    </lineage>
</organism>
<evidence type="ECO:0000259" key="1">
    <source>
        <dbReference type="Pfam" id="PF01548"/>
    </source>
</evidence>
<dbReference type="Proteomes" id="UP000574369">
    <property type="component" value="Unassembled WGS sequence"/>
</dbReference>
<feature type="domain" description="Transposase IS116/IS110/IS902 C-terminal" evidence="2">
    <location>
        <begin position="136"/>
        <end position="219"/>
    </location>
</feature>